<evidence type="ECO:0000259" key="5">
    <source>
        <dbReference type="PROSITE" id="PS50977"/>
    </source>
</evidence>
<evidence type="ECO:0000313" key="6">
    <source>
        <dbReference type="EMBL" id="RKN12003.1"/>
    </source>
</evidence>
<keyword evidence="8" id="KW-1185">Reference proteome</keyword>
<evidence type="ECO:0000313" key="8">
    <source>
        <dbReference type="Proteomes" id="UP000268652"/>
    </source>
</evidence>
<keyword evidence="3" id="KW-0804">Transcription</keyword>
<dbReference type="Pfam" id="PF00440">
    <property type="entry name" value="TetR_N"/>
    <property type="match status" value="1"/>
</dbReference>
<dbReference type="InterPro" id="IPR001647">
    <property type="entry name" value="HTH_TetR"/>
</dbReference>
<dbReference type="PROSITE" id="PS50977">
    <property type="entry name" value="HTH_TETR_2"/>
    <property type="match status" value="1"/>
</dbReference>
<dbReference type="Pfam" id="PF02909">
    <property type="entry name" value="TetR_C_1"/>
    <property type="match status" value="1"/>
</dbReference>
<evidence type="ECO:0000256" key="1">
    <source>
        <dbReference type="ARBA" id="ARBA00023015"/>
    </source>
</evidence>
<organism evidence="6 9">
    <name type="scientific">Streptomyces radicis</name>
    <dbReference type="NCBI Taxonomy" id="1750517"/>
    <lineage>
        <taxon>Bacteria</taxon>
        <taxon>Bacillati</taxon>
        <taxon>Actinomycetota</taxon>
        <taxon>Actinomycetes</taxon>
        <taxon>Kitasatosporales</taxon>
        <taxon>Streptomycetaceae</taxon>
        <taxon>Streptomyces</taxon>
    </lineage>
</organism>
<evidence type="ECO:0000313" key="7">
    <source>
        <dbReference type="EMBL" id="RKN25946.1"/>
    </source>
</evidence>
<dbReference type="Gene3D" id="1.10.10.60">
    <property type="entry name" value="Homeodomain-like"/>
    <property type="match status" value="1"/>
</dbReference>
<dbReference type="SUPFAM" id="SSF46689">
    <property type="entry name" value="Homeodomain-like"/>
    <property type="match status" value="1"/>
</dbReference>
<dbReference type="Proteomes" id="UP000275024">
    <property type="component" value="Unassembled WGS sequence"/>
</dbReference>
<dbReference type="PANTHER" id="PTHR30055">
    <property type="entry name" value="HTH-TYPE TRANSCRIPTIONAL REGULATOR RUTR"/>
    <property type="match status" value="1"/>
</dbReference>
<keyword evidence="2 4" id="KW-0238">DNA-binding</keyword>
<sequence length="232" mass="26116">MTRRRGQPSLWFRDDGGGRRPRLTRERIVEAAVELLDSEGVEGFSMRRLAARLRAGTMSLYSYVETREDVLDLALDAVMGEIALEDEDDVDWRAALTRRIEQSRQVMHRHVWITTLIGTRPLIGPASLARSDRFYATLARAGLPPLELNAAVNTLFAYVHGFVAAENVWRSTVTDPEHEAELRRQVRRHVLAHADRYPALAREADMTDGDADGGFRRGLDIILDGIEARLAA</sequence>
<proteinExistence type="predicted"/>
<dbReference type="RefSeq" id="WP_120695957.1">
    <property type="nucleotide sequence ID" value="NZ_RBDX01000002.1"/>
</dbReference>
<accession>A0A3A9WI67</accession>
<dbReference type="EMBL" id="RBDY01000003">
    <property type="protein sequence ID" value="RKN25946.1"/>
    <property type="molecule type" value="Genomic_DNA"/>
</dbReference>
<name>A0A3A9WI67_9ACTN</name>
<dbReference type="InterPro" id="IPR004111">
    <property type="entry name" value="Repressor_TetR_C"/>
</dbReference>
<dbReference type="InterPro" id="IPR050109">
    <property type="entry name" value="HTH-type_TetR-like_transc_reg"/>
</dbReference>
<dbReference type="GO" id="GO:0003700">
    <property type="term" value="F:DNA-binding transcription factor activity"/>
    <property type="evidence" value="ECO:0007669"/>
    <property type="project" value="TreeGrafter"/>
</dbReference>
<dbReference type="OrthoDB" id="3818006at2"/>
<evidence type="ECO:0000256" key="3">
    <source>
        <dbReference type="ARBA" id="ARBA00023163"/>
    </source>
</evidence>
<evidence type="ECO:0000313" key="9">
    <source>
        <dbReference type="Proteomes" id="UP000275024"/>
    </source>
</evidence>
<dbReference type="Proteomes" id="UP000268652">
    <property type="component" value="Unassembled WGS sequence"/>
</dbReference>
<evidence type="ECO:0000256" key="4">
    <source>
        <dbReference type="PROSITE-ProRule" id="PRU00335"/>
    </source>
</evidence>
<dbReference type="Gene3D" id="1.10.357.10">
    <property type="entry name" value="Tetracycline Repressor, domain 2"/>
    <property type="match status" value="1"/>
</dbReference>
<dbReference type="InterPro" id="IPR009057">
    <property type="entry name" value="Homeodomain-like_sf"/>
</dbReference>
<dbReference type="PANTHER" id="PTHR30055:SF151">
    <property type="entry name" value="TRANSCRIPTIONAL REGULATORY PROTEIN"/>
    <property type="match status" value="1"/>
</dbReference>
<reference evidence="8 9" key="1">
    <citation type="submission" date="2018-09" db="EMBL/GenBank/DDBJ databases">
        <title>Streptomyces sp. nov. DS1-2, an endophytic actinomycete isolated from roots of Dendrobium scabrilingue.</title>
        <authorList>
            <person name="Kuncharoen N."/>
            <person name="Kudo T."/>
            <person name="Ohkuma M."/>
            <person name="Yuki M."/>
            <person name="Tanasupawat S."/>
        </authorList>
    </citation>
    <scope>NUCLEOTIDE SEQUENCE [LARGE SCALE GENOMIC DNA]</scope>
    <source>
        <strain evidence="6 9">AZ1-7</strain>
        <strain evidence="7 8">DS1-2</strain>
    </source>
</reference>
<feature type="domain" description="HTH tetR-type" evidence="5">
    <location>
        <begin position="22"/>
        <end position="82"/>
    </location>
</feature>
<keyword evidence="1" id="KW-0805">Transcription regulation</keyword>
<evidence type="ECO:0000256" key="2">
    <source>
        <dbReference type="ARBA" id="ARBA00023125"/>
    </source>
</evidence>
<feature type="DNA-binding region" description="H-T-H motif" evidence="4">
    <location>
        <begin position="45"/>
        <end position="64"/>
    </location>
</feature>
<protein>
    <submittedName>
        <fullName evidence="6">TetR family transcriptional regulator</fullName>
    </submittedName>
</protein>
<dbReference type="GO" id="GO:0000976">
    <property type="term" value="F:transcription cis-regulatory region binding"/>
    <property type="evidence" value="ECO:0007669"/>
    <property type="project" value="TreeGrafter"/>
</dbReference>
<dbReference type="InterPro" id="IPR036271">
    <property type="entry name" value="Tet_transcr_reg_TetR-rel_C_sf"/>
</dbReference>
<gene>
    <name evidence="7" type="ORF">D7318_06870</name>
    <name evidence="6" type="ORF">D7319_03610</name>
</gene>
<dbReference type="EMBL" id="RBDX01000002">
    <property type="protein sequence ID" value="RKN12003.1"/>
    <property type="molecule type" value="Genomic_DNA"/>
</dbReference>
<dbReference type="AlphaFoldDB" id="A0A3A9WI67"/>
<dbReference type="GO" id="GO:0045892">
    <property type="term" value="P:negative regulation of DNA-templated transcription"/>
    <property type="evidence" value="ECO:0007669"/>
    <property type="project" value="InterPro"/>
</dbReference>
<comment type="caution">
    <text evidence="6">The sequence shown here is derived from an EMBL/GenBank/DDBJ whole genome shotgun (WGS) entry which is preliminary data.</text>
</comment>
<dbReference type="SUPFAM" id="SSF48498">
    <property type="entry name" value="Tetracyclin repressor-like, C-terminal domain"/>
    <property type="match status" value="1"/>
</dbReference>